<dbReference type="RefSeq" id="WP_146923207.1">
    <property type="nucleotide sequence ID" value="NZ_BJUY01000003.1"/>
</dbReference>
<accession>A0A511AR99</accession>
<keyword evidence="1" id="KW-0732">Signal</keyword>
<dbReference type="Proteomes" id="UP000321662">
    <property type="component" value="Unassembled WGS sequence"/>
</dbReference>
<proteinExistence type="predicted"/>
<reference evidence="2 3" key="1">
    <citation type="submission" date="2019-07" db="EMBL/GenBank/DDBJ databases">
        <title>Whole genome shotgun sequence of Alkalibacterium kapii NBRC 103247.</title>
        <authorList>
            <person name="Hosoyama A."/>
            <person name="Uohara A."/>
            <person name="Ohji S."/>
            <person name="Ichikawa N."/>
        </authorList>
    </citation>
    <scope>NUCLEOTIDE SEQUENCE [LARGE SCALE GENOMIC DNA]</scope>
    <source>
        <strain evidence="2 3">NBRC 103247</strain>
    </source>
</reference>
<evidence type="ECO:0000256" key="1">
    <source>
        <dbReference type="SAM" id="SignalP"/>
    </source>
</evidence>
<dbReference type="AlphaFoldDB" id="A0A511AR99"/>
<feature type="signal peptide" evidence="1">
    <location>
        <begin position="1"/>
        <end position="23"/>
    </location>
</feature>
<sequence length="189" mass="21512">MILKTLLCVAVLSLTACSSSEQSSEGEETSQTEDTVIELESNEEENESVNFNKNNNIKSDIYKEYFFTKELLKKDRMESDLVGNNKVAEGNQLPVSTEDFPEPYYMNYAYNTVDEKLDLALILTEGSVVKEKELTEDVFVHLEYDIKNDSLIDITQENASGNNADQFGLTEEEWGEVANRYIRFVDSIN</sequence>
<evidence type="ECO:0000313" key="3">
    <source>
        <dbReference type="Proteomes" id="UP000321662"/>
    </source>
</evidence>
<name>A0A511AR99_9LACT</name>
<dbReference type="OrthoDB" id="9828437at2"/>
<organism evidence="2 3">
    <name type="scientific">Alkalibacterium kapii</name>
    <dbReference type="NCBI Taxonomy" id="426704"/>
    <lineage>
        <taxon>Bacteria</taxon>
        <taxon>Bacillati</taxon>
        <taxon>Bacillota</taxon>
        <taxon>Bacilli</taxon>
        <taxon>Lactobacillales</taxon>
        <taxon>Carnobacteriaceae</taxon>
        <taxon>Alkalibacterium</taxon>
    </lineage>
</organism>
<keyword evidence="3" id="KW-1185">Reference proteome</keyword>
<comment type="caution">
    <text evidence="2">The sequence shown here is derived from an EMBL/GenBank/DDBJ whole genome shotgun (WGS) entry which is preliminary data.</text>
</comment>
<protein>
    <recommendedName>
        <fullName evidence="4">DUF4767 domain-containing protein</fullName>
    </recommendedName>
</protein>
<dbReference type="EMBL" id="BJUY01000003">
    <property type="protein sequence ID" value="GEK90735.1"/>
    <property type="molecule type" value="Genomic_DNA"/>
</dbReference>
<evidence type="ECO:0000313" key="2">
    <source>
        <dbReference type="EMBL" id="GEK90735.1"/>
    </source>
</evidence>
<dbReference type="PROSITE" id="PS51257">
    <property type="entry name" value="PROKAR_LIPOPROTEIN"/>
    <property type="match status" value="1"/>
</dbReference>
<gene>
    <name evidence="2" type="ORF">AKA01nite_03570</name>
</gene>
<feature type="chain" id="PRO_5039597652" description="DUF4767 domain-containing protein" evidence="1">
    <location>
        <begin position="24"/>
        <end position="189"/>
    </location>
</feature>
<evidence type="ECO:0008006" key="4">
    <source>
        <dbReference type="Google" id="ProtNLM"/>
    </source>
</evidence>